<evidence type="ECO:0000313" key="2">
    <source>
        <dbReference type="Proteomes" id="UP000814128"/>
    </source>
</evidence>
<comment type="caution">
    <text evidence="1">The sequence shown here is derived from an EMBL/GenBank/DDBJ whole genome shotgun (WGS) entry which is preliminary data.</text>
</comment>
<gene>
    <name evidence="1" type="ORF">K488DRAFT_85924</name>
</gene>
<evidence type="ECO:0000313" key="1">
    <source>
        <dbReference type="EMBL" id="KAI0032383.1"/>
    </source>
</evidence>
<reference evidence="1" key="2">
    <citation type="journal article" date="2022" name="New Phytol.">
        <title>Evolutionary transition to the ectomycorrhizal habit in the genomes of a hyperdiverse lineage of mushroom-forming fungi.</title>
        <authorList>
            <person name="Looney B."/>
            <person name="Miyauchi S."/>
            <person name="Morin E."/>
            <person name="Drula E."/>
            <person name="Courty P.E."/>
            <person name="Kohler A."/>
            <person name="Kuo A."/>
            <person name="LaButti K."/>
            <person name="Pangilinan J."/>
            <person name="Lipzen A."/>
            <person name="Riley R."/>
            <person name="Andreopoulos W."/>
            <person name="He G."/>
            <person name="Johnson J."/>
            <person name="Nolan M."/>
            <person name="Tritt A."/>
            <person name="Barry K.W."/>
            <person name="Grigoriev I.V."/>
            <person name="Nagy L.G."/>
            <person name="Hibbett D."/>
            <person name="Henrissat B."/>
            <person name="Matheny P.B."/>
            <person name="Labbe J."/>
            <person name="Martin F.M."/>
        </authorList>
    </citation>
    <scope>NUCLEOTIDE SEQUENCE</scope>
    <source>
        <strain evidence="1">EC-137</strain>
    </source>
</reference>
<reference evidence="1" key="1">
    <citation type="submission" date="2021-02" db="EMBL/GenBank/DDBJ databases">
        <authorList>
            <consortium name="DOE Joint Genome Institute"/>
            <person name="Ahrendt S."/>
            <person name="Looney B.P."/>
            <person name="Miyauchi S."/>
            <person name="Morin E."/>
            <person name="Drula E."/>
            <person name="Courty P.E."/>
            <person name="Chicoki N."/>
            <person name="Fauchery L."/>
            <person name="Kohler A."/>
            <person name="Kuo A."/>
            <person name="Labutti K."/>
            <person name="Pangilinan J."/>
            <person name="Lipzen A."/>
            <person name="Riley R."/>
            <person name="Andreopoulos W."/>
            <person name="He G."/>
            <person name="Johnson J."/>
            <person name="Barry K.W."/>
            <person name="Grigoriev I.V."/>
            <person name="Nagy L."/>
            <person name="Hibbett D."/>
            <person name="Henrissat B."/>
            <person name="Matheny P.B."/>
            <person name="Labbe J."/>
            <person name="Martin F."/>
        </authorList>
    </citation>
    <scope>NUCLEOTIDE SEQUENCE</scope>
    <source>
        <strain evidence="1">EC-137</strain>
    </source>
</reference>
<organism evidence="1 2">
    <name type="scientific">Vararia minispora EC-137</name>
    <dbReference type="NCBI Taxonomy" id="1314806"/>
    <lineage>
        <taxon>Eukaryota</taxon>
        <taxon>Fungi</taxon>
        <taxon>Dikarya</taxon>
        <taxon>Basidiomycota</taxon>
        <taxon>Agaricomycotina</taxon>
        <taxon>Agaricomycetes</taxon>
        <taxon>Russulales</taxon>
        <taxon>Lachnocladiaceae</taxon>
        <taxon>Vararia</taxon>
    </lineage>
</organism>
<protein>
    <submittedName>
        <fullName evidence="1">Uncharacterized protein</fullName>
    </submittedName>
</protein>
<keyword evidence="2" id="KW-1185">Reference proteome</keyword>
<sequence length="55" mass="6010">MDHIFILAAALVLAIGAARMTRFLFTCGPFHEDKYSTDVQPLTTIPLSTVANSSR</sequence>
<proteinExistence type="predicted"/>
<dbReference type="Proteomes" id="UP000814128">
    <property type="component" value="Unassembled WGS sequence"/>
</dbReference>
<accession>A0ACB8QKM5</accession>
<name>A0ACB8QKM5_9AGAM</name>
<dbReference type="EMBL" id="MU273548">
    <property type="protein sequence ID" value="KAI0032383.1"/>
    <property type="molecule type" value="Genomic_DNA"/>
</dbReference>